<feature type="region of interest" description="Disordered" evidence="2">
    <location>
        <begin position="72"/>
        <end position="124"/>
    </location>
</feature>
<feature type="region of interest" description="Disordered" evidence="2">
    <location>
        <begin position="384"/>
        <end position="444"/>
    </location>
</feature>
<keyword evidence="4" id="KW-1185">Reference proteome</keyword>
<evidence type="ECO:0000313" key="4">
    <source>
        <dbReference type="Proteomes" id="UP000221165"/>
    </source>
</evidence>
<dbReference type="OrthoDB" id="2746at2759"/>
<feature type="compositionally biased region" description="Basic and acidic residues" evidence="2">
    <location>
        <begin position="86"/>
        <end position="98"/>
    </location>
</feature>
<dbReference type="Gene3D" id="3.30.300.130">
    <property type="entry name" value="Fe-S cluster assembly (FSCA)"/>
    <property type="match status" value="2"/>
</dbReference>
<dbReference type="PANTHER" id="PTHR12377:SF0">
    <property type="entry name" value="CYTOSOLIC IRON-SULFUR ASSEMBLY COMPONENT 2B"/>
    <property type="match status" value="1"/>
</dbReference>
<feature type="compositionally biased region" description="Polar residues" evidence="2">
    <location>
        <begin position="392"/>
        <end position="414"/>
    </location>
</feature>
<dbReference type="InterPro" id="IPR034904">
    <property type="entry name" value="FSCA_dom_sf"/>
</dbReference>
<dbReference type="InterPro" id="IPR039796">
    <property type="entry name" value="MIP18"/>
</dbReference>
<comment type="caution">
    <text evidence="3">The sequence shown here is derived from an EMBL/GenBank/DDBJ whole genome shotgun (WGS) entry which is preliminary data.</text>
</comment>
<dbReference type="GO" id="GO:0051604">
    <property type="term" value="P:protein maturation"/>
    <property type="evidence" value="ECO:0007669"/>
    <property type="project" value="InterPro"/>
</dbReference>
<organism evidence="3 4">
    <name type="scientific">Cystoisospora suis</name>
    <dbReference type="NCBI Taxonomy" id="483139"/>
    <lineage>
        <taxon>Eukaryota</taxon>
        <taxon>Sar</taxon>
        <taxon>Alveolata</taxon>
        <taxon>Apicomplexa</taxon>
        <taxon>Conoidasida</taxon>
        <taxon>Coccidia</taxon>
        <taxon>Eucoccidiorida</taxon>
        <taxon>Eimeriorina</taxon>
        <taxon>Sarcocystidae</taxon>
        <taxon>Cystoisospora</taxon>
    </lineage>
</organism>
<evidence type="ECO:0000256" key="2">
    <source>
        <dbReference type="SAM" id="MobiDB-lite"/>
    </source>
</evidence>
<dbReference type="VEuPathDB" id="ToxoDB:CSUI_005634"/>
<feature type="compositionally biased region" description="Basic and acidic residues" evidence="2">
    <location>
        <begin position="422"/>
        <end position="431"/>
    </location>
</feature>
<name>A0A2C6K4Y9_9APIC</name>
<proteinExistence type="inferred from homology"/>
<evidence type="ECO:0000256" key="1">
    <source>
        <dbReference type="ARBA" id="ARBA00010381"/>
    </source>
</evidence>
<gene>
    <name evidence="3" type="ORF">CSUI_005634</name>
</gene>
<feature type="region of interest" description="Disordered" evidence="2">
    <location>
        <begin position="1"/>
        <end position="33"/>
    </location>
</feature>
<comment type="similarity">
    <text evidence="1">Belongs to the MIP18 family.</text>
</comment>
<feature type="region of interest" description="Disordered" evidence="2">
    <location>
        <begin position="334"/>
        <end position="372"/>
    </location>
</feature>
<dbReference type="RefSeq" id="XP_067922219.1">
    <property type="nucleotide sequence ID" value="XM_068065804.1"/>
</dbReference>
<accession>A0A2C6K4Y9</accession>
<dbReference type="GeneID" id="94429015"/>
<dbReference type="PANTHER" id="PTHR12377">
    <property type="entry name" value="CYTOSOLIC IRON-SULFUR ASSEMBLY COMPONENT 2B-RELATED"/>
    <property type="match status" value="1"/>
</dbReference>
<reference evidence="3 4" key="1">
    <citation type="journal article" date="2017" name="Int. J. Parasitol.">
        <title>The genome of the protozoan parasite Cystoisospora suis and a reverse vaccinology approach to identify vaccine candidates.</title>
        <authorList>
            <person name="Palmieri N."/>
            <person name="Shrestha A."/>
            <person name="Ruttkowski B."/>
            <person name="Beck T."/>
            <person name="Vogl C."/>
            <person name="Tomley F."/>
            <person name="Blake D.P."/>
            <person name="Joachim A."/>
        </authorList>
    </citation>
    <scope>NUCLEOTIDE SEQUENCE [LARGE SCALE GENOMIC DNA]</scope>
    <source>
        <strain evidence="3 4">Wien I</strain>
    </source>
</reference>
<dbReference type="EMBL" id="MIGC01002727">
    <property type="protein sequence ID" value="PHJ20531.1"/>
    <property type="molecule type" value="Genomic_DNA"/>
</dbReference>
<dbReference type="Gene3D" id="6.10.250.1280">
    <property type="match status" value="1"/>
</dbReference>
<protein>
    <submittedName>
        <fullName evidence="3">Loc496282 related</fullName>
    </submittedName>
</protein>
<evidence type="ECO:0000313" key="3">
    <source>
        <dbReference type="EMBL" id="PHJ20531.1"/>
    </source>
</evidence>
<sequence>MENPNPTVFEYSGEATEGEDDEGGGEGGRMYDYDDGDGDLLSVIFSKDSNTRGVSYTRPDIFYFPLFREEEERTKRRAQDGGNGENGRESGKEEEVRRGLPSNSVTVYQRRMSSFRPPPATKSLSATISAAMAGRGSLGRRRQDLKQQGEDFLELLRKQMQVECYMEEWGDVRRRRMMRGVQRRGVCTASSHLQDDKNRHIEGRGAVSNQLYQCEEDVEVQRVTEDWKEDKSYVEGDAVKEREKMGGSSRRGLQDVRRAFCLERRRRKTDLREKISFEDPISAEELYSYIRHIQDPEHPYSLEQLDVVALEHIQLSSLGEVVPALFSPSIVAKQEEEEVGKRREHASLSLDSSDTCESKRSSDCSGFSSSLGEGEKVTTTVCCGTDADTTDNKTSFSSSSRQEGYASESHSSLEPVQGLPSDVRHKQRGGESGDEDGTTAATSMDSDFLQTLSSSSGEEEEEDSVETDIIKKEVGIQNEVIEIERRSRGLCNRQVIRREGRISADVKEMSKTLNESEELTATEIAYRAGKGRHMLLDVPFKPTIPHCSQATLIGLLVLAKLMRSVPLWMKAEVRIIEGKHISFKTINKQLKDKERVSAAIENPALFKVINRGLAETDAWMDITDLLLPFE</sequence>
<dbReference type="AlphaFoldDB" id="A0A2C6K4Y9"/>
<dbReference type="Proteomes" id="UP000221165">
    <property type="component" value="Unassembled WGS sequence"/>
</dbReference>